<proteinExistence type="predicted"/>
<accession>A0A8H3GSB1</accession>
<evidence type="ECO:0000256" key="1">
    <source>
        <dbReference type="SAM" id="MobiDB-lite"/>
    </source>
</evidence>
<feature type="region of interest" description="Disordered" evidence="1">
    <location>
        <begin position="54"/>
        <end position="75"/>
    </location>
</feature>
<dbReference type="EMBL" id="CAJMWS010000791">
    <property type="protein sequence ID" value="CAE6463608.1"/>
    <property type="molecule type" value="Genomic_DNA"/>
</dbReference>
<dbReference type="Proteomes" id="UP000663846">
    <property type="component" value="Unassembled WGS sequence"/>
</dbReference>
<sequence length="75" mass="7909">MCSATVGPQVVWLGPSLLQRSPPLRPALRSLSNGPNGPTRMLALSSPTWPVPPPISLNGTLEPRLSGSRSPNRVS</sequence>
<name>A0A8H3GSB1_9AGAM</name>
<gene>
    <name evidence="2" type="ORF">RDB_LOCUS163360</name>
</gene>
<organism evidence="2 3">
    <name type="scientific">Rhizoctonia solani</name>
    <dbReference type="NCBI Taxonomy" id="456999"/>
    <lineage>
        <taxon>Eukaryota</taxon>
        <taxon>Fungi</taxon>
        <taxon>Dikarya</taxon>
        <taxon>Basidiomycota</taxon>
        <taxon>Agaricomycotina</taxon>
        <taxon>Agaricomycetes</taxon>
        <taxon>Cantharellales</taxon>
        <taxon>Ceratobasidiaceae</taxon>
        <taxon>Rhizoctonia</taxon>
    </lineage>
</organism>
<comment type="caution">
    <text evidence="2">The sequence shown here is derived from an EMBL/GenBank/DDBJ whole genome shotgun (WGS) entry which is preliminary data.</text>
</comment>
<dbReference type="OrthoDB" id="249612at2759"/>
<evidence type="ECO:0000313" key="3">
    <source>
        <dbReference type="Proteomes" id="UP000663846"/>
    </source>
</evidence>
<dbReference type="AlphaFoldDB" id="A0A8H3GSB1"/>
<reference evidence="2" key="1">
    <citation type="submission" date="2021-01" db="EMBL/GenBank/DDBJ databases">
        <authorList>
            <person name="Kaushik A."/>
        </authorList>
    </citation>
    <scope>NUCLEOTIDE SEQUENCE</scope>
    <source>
        <strain evidence="2">AG1-1C</strain>
    </source>
</reference>
<protein>
    <submittedName>
        <fullName evidence="2">Uncharacterized protein</fullName>
    </submittedName>
</protein>
<evidence type="ECO:0000313" key="2">
    <source>
        <dbReference type="EMBL" id="CAE6463608.1"/>
    </source>
</evidence>